<sequence>MKRNAHIVDIIFILSLFCIFTASALLVVLMGADVYQGITKDMDHNYSSRSSISYVTEKIRQHDSEGQIFVGDLENEPALILTQNYNNDTYETWIYRDGNHLKEIMVAAGTQVNPGDGQELMEVTDFQLEAADQSIRIAAADGEGKWSESMVYVQCGPVKMREG</sequence>
<dbReference type="RefSeq" id="WP_238721827.1">
    <property type="nucleotide sequence ID" value="NZ_JAHQCW010000017.1"/>
</dbReference>
<proteinExistence type="predicted"/>
<comment type="caution">
    <text evidence="2">The sequence shown here is derived from an EMBL/GenBank/DDBJ whole genome shotgun (WGS) entry which is preliminary data.</text>
</comment>
<feature type="transmembrane region" description="Helical" evidence="1">
    <location>
        <begin position="7"/>
        <end position="32"/>
    </location>
</feature>
<dbReference type="AlphaFoldDB" id="A0A949K6P1"/>
<dbReference type="Proteomes" id="UP000712157">
    <property type="component" value="Unassembled WGS sequence"/>
</dbReference>
<reference evidence="2" key="1">
    <citation type="submission" date="2021-06" db="EMBL/GenBank/DDBJ databases">
        <title>Description of novel taxa of the family Lachnospiraceae.</title>
        <authorList>
            <person name="Chaplin A.V."/>
            <person name="Sokolova S.R."/>
            <person name="Pikina A.P."/>
            <person name="Korzhanova M."/>
            <person name="Belova V."/>
            <person name="Korostin D."/>
            <person name="Efimov B.A."/>
        </authorList>
    </citation>
    <scope>NUCLEOTIDE SEQUENCE</scope>
    <source>
        <strain evidence="2">ASD5720</strain>
    </source>
</reference>
<evidence type="ECO:0000313" key="2">
    <source>
        <dbReference type="EMBL" id="MBU9737203.1"/>
    </source>
</evidence>
<evidence type="ECO:0000313" key="3">
    <source>
        <dbReference type="Proteomes" id="UP000712157"/>
    </source>
</evidence>
<keyword evidence="1" id="KW-0812">Transmembrane</keyword>
<name>A0A949K6P1_9FIRM</name>
<gene>
    <name evidence="2" type="ORF">KTH89_11680</name>
</gene>
<evidence type="ECO:0000256" key="1">
    <source>
        <dbReference type="SAM" id="Phobius"/>
    </source>
</evidence>
<dbReference type="EMBL" id="JAHQCW010000017">
    <property type="protein sequence ID" value="MBU9737203.1"/>
    <property type="molecule type" value="Genomic_DNA"/>
</dbReference>
<protein>
    <submittedName>
        <fullName evidence="2">DUF4860 domain-containing protein</fullName>
    </submittedName>
</protein>
<keyword evidence="1" id="KW-1133">Transmembrane helix</keyword>
<organism evidence="2 3">
    <name type="scientific">Diplocloster agilis</name>
    <dbReference type="NCBI Taxonomy" id="2850323"/>
    <lineage>
        <taxon>Bacteria</taxon>
        <taxon>Bacillati</taxon>
        <taxon>Bacillota</taxon>
        <taxon>Clostridia</taxon>
        <taxon>Lachnospirales</taxon>
        <taxon>Lachnospiraceae</taxon>
        <taxon>Diplocloster</taxon>
    </lineage>
</organism>
<keyword evidence="3" id="KW-1185">Reference proteome</keyword>
<accession>A0A949K6P1</accession>
<dbReference type="Pfam" id="PF16152">
    <property type="entry name" value="DUF4860"/>
    <property type="match status" value="1"/>
</dbReference>
<dbReference type="InterPro" id="IPR032340">
    <property type="entry name" value="DUF4860"/>
</dbReference>
<keyword evidence="1" id="KW-0472">Membrane</keyword>